<evidence type="ECO:0000313" key="2">
    <source>
        <dbReference type="Proteomes" id="UP000299102"/>
    </source>
</evidence>
<dbReference type="Proteomes" id="UP000299102">
    <property type="component" value="Unassembled WGS sequence"/>
</dbReference>
<sequence length="149" mass="16440">MRSWPQVIARQFQEEHGELGVRGEFAKVEIIQFSIPPTRRNGNLISTPQGCTVVKLSLFGGLPVKPAPPQYRRDAVIFNPRRVCARDVNAVREPLIRFVHAARLSGVGTGTATRFMQAYPVTVKFSRCTINASPAVSGINPRTVQRASV</sequence>
<gene>
    <name evidence="1" type="ORF">EVAR_4893_1</name>
</gene>
<dbReference type="AlphaFoldDB" id="A0A4C1SZC9"/>
<organism evidence="1 2">
    <name type="scientific">Eumeta variegata</name>
    <name type="common">Bagworm moth</name>
    <name type="synonym">Eumeta japonica</name>
    <dbReference type="NCBI Taxonomy" id="151549"/>
    <lineage>
        <taxon>Eukaryota</taxon>
        <taxon>Metazoa</taxon>
        <taxon>Ecdysozoa</taxon>
        <taxon>Arthropoda</taxon>
        <taxon>Hexapoda</taxon>
        <taxon>Insecta</taxon>
        <taxon>Pterygota</taxon>
        <taxon>Neoptera</taxon>
        <taxon>Endopterygota</taxon>
        <taxon>Lepidoptera</taxon>
        <taxon>Glossata</taxon>
        <taxon>Ditrysia</taxon>
        <taxon>Tineoidea</taxon>
        <taxon>Psychidae</taxon>
        <taxon>Oiketicinae</taxon>
        <taxon>Eumeta</taxon>
    </lineage>
</organism>
<name>A0A4C1SZC9_EUMVA</name>
<proteinExistence type="predicted"/>
<evidence type="ECO:0000313" key="1">
    <source>
        <dbReference type="EMBL" id="GBP07562.1"/>
    </source>
</evidence>
<protein>
    <submittedName>
        <fullName evidence="1">Uncharacterized protein</fullName>
    </submittedName>
</protein>
<comment type="caution">
    <text evidence="1">The sequence shown here is derived from an EMBL/GenBank/DDBJ whole genome shotgun (WGS) entry which is preliminary data.</text>
</comment>
<reference evidence="1 2" key="1">
    <citation type="journal article" date="2019" name="Commun. Biol.">
        <title>The bagworm genome reveals a unique fibroin gene that provides high tensile strength.</title>
        <authorList>
            <person name="Kono N."/>
            <person name="Nakamura H."/>
            <person name="Ohtoshi R."/>
            <person name="Tomita M."/>
            <person name="Numata K."/>
            <person name="Arakawa K."/>
        </authorList>
    </citation>
    <scope>NUCLEOTIDE SEQUENCE [LARGE SCALE GENOMIC DNA]</scope>
</reference>
<dbReference type="EMBL" id="BGZK01000026">
    <property type="protein sequence ID" value="GBP07562.1"/>
    <property type="molecule type" value="Genomic_DNA"/>
</dbReference>
<keyword evidence="2" id="KW-1185">Reference proteome</keyword>
<accession>A0A4C1SZC9</accession>